<feature type="region of interest" description="Disordered" evidence="1">
    <location>
        <begin position="163"/>
        <end position="200"/>
    </location>
</feature>
<keyword evidence="3" id="KW-1185">Reference proteome</keyword>
<dbReference type="AlphaFoldDB" id="A0A8H5C0J4"/>
<evidence type="ECO:0000256" key="1">
    <source>
        <dbReference type="SAM" id="MobiDB-lite"/>
    </source>
</evidence>
<sequence length="313" mass="33687">MSMPACCESPPPAARRGRGAARTAANATTSSNNMSSSSDGIDQSSVMATPNDSTDNGSLDANIRRVRRFEETREGFTHLMKIRSLIESRPQITVLLMDRADALDLKSSAQHFRNGKAGYMAMEHYGINKTIVVYGNSQQDWEEILRVVEVRVRSRRLLTSTASANDPAGNITHSASSKPGTEGASDGSAHSSVNPPQAGADAGPATTVVSTIIILAALWVCHGDPLGSVFKLFSFMFTCGLFLCKLLAHTAIRALDWVTPSQIVMDCKLAIRALSLRANAKLHVAMQCAIDVAMNWLEKYRDDSAATDVAMAL</sequence>
<comment type="caution">
    <text evidence="2">The sequence shown here is derived from an EMBL/GenBank/DDBJ whole genome shotgun (WGS) entry which is preliminary data.</text>
</comment>
<name>A0A8H5C0J4_9AGAR</name>
<feature type="compositionally biased region" description="Low complexity" evidence="1">
    <location>
        <begin position="20"/>
        <end position="45"/>
    </location>
</feature>
<feature type="region of interest" description="Disordered" evidence="1">
    <location>
        <begin position="1"/>
        <end position="59"/>
    </location>
</feature>
<dbReference type="Proteomes" id="UP000541558">
    <property type="component" value="Unassembled WGS sequence"/>
</dbReference>
<evidence type="ECO:0000313" key="3">
    <source>
        <dbReference type="Proteomes" id="UP000541558"/>
    </source>
</evidence>
<gene>
    <name evidence="2" type="ORF">D9611_005093</name>
</gene>
<feature type="compositionally biased region" description="Polar residues" evidence="1">
    <location>
        <begin position="46"/>
        <end position="59"/>
    </location>
</feature>
<organism evidence="2 3">
    <name type="scientific">Ephemerocybe angulata</name>
    <dbReference type="NCBI Taxonomy" id="980116"/>
    <lineage>
        <taxon>Eukaryota</taxon>
        <taxon>Fungi</taxon>
        <taxon>Dikarya</taxon>
        <taxon>Basidiomycota</taxon>
        <taxon>Agaricomycotina</taxon>
        <taxon>Agaricomycetes</taxon>
        <taxon>Agaricomycetidae</taxon>
        <taxon>Agaricales</taxon>
        <taxon>Agaricineae</taxon>
        <taxon>Psathyrellaceae</taxon>
        <taxon>Ephemerocybe</taxon>
    </lineage>
</organism>
<evidence type="ECO:0000313" key="2">
    <source>
        <dbReference type="EMBL" id="KAF5332763.1"/>
    </source>
</evidence>
<proteinExistence type="predicted"/>
<dbReference type="EMBL" id="JAACJK010000110">
    <property type="protein sequence ID" value="KAF5332763.1"/>
    <property type="molecule type" value="Genomic_DNA"/>
</dbReference>
<dbReference type="OrthoDB" id="10645634at2759"/>
<reference evidence="2 3" key="1">
    <citation type="journal article" date="2020" name="ISME J.">
        <title>Uncovering the hidden diversity of litter-decomposition mechanisms in mushroom-forming fungi.</title>
        <authorList>
            <person name="Floudas D."/>
            <person name="Bentzer J."/>
            <person name="Ahren D."/>
            <person name="Johansson T."/>
            <person name="Persson P."/>
            <person name="Tunlid A."/>
        </authorList>
    </citation>
    <scope>NUCLEOTIDE SEQUENCE [LARGE SCALE GENOMIC DNA]</scope>
    <source>
        <strain evidence="2 3">CBS 175.51</strain>
    </source>
</reference>
<protein>
    <submittedName>
        <fullName evidence="2">Uncharacterized protein</fullName>
    </submittedName>
</protein>
<accession>A0A8H5C0J4</accession>